<dbReference type="Pfam" id="PF18563">
    <property type="entry name" value="TubC_N"/>
    <property type="match status" value="1"/>
</dbReference>
<dbReference type="NCBIfam" id="TIGR01733">
    <property type="entry name" value="AA-adenyl-dom"/>
    <property type="match status" value="5"/>
</dbReference>
<name>A0A9W4THF0_9FLAO</name>
<dbReference type="RefSeq" id="WP_263362979.1">
    <property type="nucleotide sequence ID" value="NZ_OX336425.1"/>
</dbReference>
<dbReference type="Proteomes" id="UP001152749">
    <property type="component" value="Chromosome"/>
</dbReference>
<dbReference type="InterPro" id="IPR020806">
    <property type="entry name" value="PKS_PP-bd"/>
</dbReference>
<dbReference type="InterPro" id="IPR009081">
    <property type="entry name" value="PP-bd_ACP"/>
</dbReference>
<comment type="cofactor">
    <cofactor evidence="1">
        <name>pantetheine 4'-phosphate</name>
        <dbReference type="ChEBI" id="CHEBI:47942"/>
    </cofactor>
</comment>
<dbReference type="PANTHER" id="PTHR45527">
    <property type="entry name" value="NONRIBOSOMAL PEPTIDE SYNTHETASE"/>
    <property type="match status" value="1"/>
</dbReference>
<dbReference type="InterPro" id="IPR020845">
    <property type="entry name" value="AMP-binding_CS"/>
</dbReference>
<dbReference type="CDD" id="cd12117">
    <property type="entry name" value="A_NRPS_Srf_like"/>
    <property type="match status" value="2"/>
</dbReference>
<dbReference type="InterPro" id="IPR041464">
    <property type="entry name" value="TubC_N"/>
</dbReference>
<dbReference type="SMART" id="SM00823">
    <property type="entry name" value="PKS_PP"/>
    <property type="match status" value="5"/>
</dbReference>
<feature type="domain" description="Carrier" evidence="5">
    <location>
        <begin position="1048"/>
        <end position="1123"/>
    </location>
</feature>
<feature type="domain" description="Carrier" evidence="5">
    <location>
        <begin position="3140"/>
        <end position="3215"/>
    </location>
</feature>
<dbReference type="PROSITE" id="PS50075">
    <property type="entry name" value="CARRIER"/>
    <property type="match status" value="5"/>
</dbReference>
<dbReference type="InterPro" id="IPR025110">
    <property type="entry name" value="AMP-bd_C"/>
</dbReference>
<comment type="similarity">
    <text evidence="2">Belongs to the ATP-dependent AMP-binding enzyme family.</text>
</comment>
<dbReference type="InterPro" id="IPR006162">
    <property type="entry name" value="Ppantetheine_attach_site"/>
</dbReference>
<dbReference type="GO" id="GO:0003824">
    <property type="term" value="F:catalytic activity"/>
    <property type="evidence" value="ECO:0007669"/>
    <property type="project" value="InterPro"/>
</dbReference>
<evidence type="ECO:0000313" key="6">
    <source>
        <dbReference type="EMBL" id="CAI2767107.1"/>
    </source>
</evidence>
<feature type="domain" description="Carrier" evidence="5">
    <location>
        <begin position="5246"/>
        <end position="5321"/>
    </location>
</feature>
<dbReference type="Pfam" id="PF00501">
    <property type="entry name" value="AMP-binding"/>
    <property type="match status" value="5"/>
</dbReference>
<dbReference type="Gene3D" id="1.10.1200.10">
    <property type="entry name" value="ACP-like"/>
    <property type="match status" value="5"/>
</dbReference>
<dbReference type="GO" id="GO:0031177">
    <property type="term" value="F:phosphopantetheine binding"/>
    <property type="evidence" value="ECO:0007669"/>
    <property type="project" value="InterPro"/>
</dbReference>
<dbReference type="Gene3D" id="3.30.559.10">
    <property type="entry name" value="Chloramphenicol acetyltransferase-like domain"/>
    <property type="match status" value="5"/>
</dbReference>
<dbReference type="Gene3D" id="3.40.50.980">
    <property type="match status" value="10"/>
</dbReference>
<evidence type="ECO:0000313" key="7">
    <source>
        <dbReference type="Proteomes" id="UP001152749"/>
    </source>
</evidence>
<dbReference type="Gene3D" id="2.30.38.10">
    <property type="entry name" value="Luciferase, Domain 3"/>
    <property type="match status" value="5"/>
</dbReference>
<dbReference type="PROSITE" id="PS00012">
    <property type="entry name" value="PHOSPHOPANTETHEINE"/>
    <property type="match status" value="5"/>
</dbReference>
<dbReference type="SUPFAM" id="SSF56801">
    <property type="entry name" value="Acetyl-CoA synthetase-like"/>
    <property type="match status" value="5"/>
</dbReference>
<dbReference type="CDD" id="cd05930">
    <property type="entry name" value="A_NRPS"/>
    <property type="match status" value="3"/>
</dbReference>
<dbReference type="Gene3D" id="3.30.300.30">
    <property type="match status" value="5"/>
</dbReference>
<keyword evidence="4" id="KW-0597">Phosphoprotein</keyword>
<dbReference type="InterPro" id="IPR023213">
    <property type="entry name" value="CAT-like_dom_sf"/>
</dbReference>
<dbReference type="InterPro" id="IPR000873">
    <property type="entry name" value="AMP-dep_synth/lig_dom"/>
</dbReference>
<dbReference type="Gene3D" id="3.30.559.30">
    <property type="entry name" value="Nonribosomal peptide synthetase, condensation domain"/>
    <property type="match status" value="5"/>
</dbReference>
<evidence type="ECO:0000256" key="3">
    <source>
        <dbReference type="ARBA" id="ARBA00022450"/>
    </source>
</evidence>
<dbReference type="Pfam" id="PF00668">
    <property type="entry name" value="Condensation"/>
    <property type="match status" value="5"/>
</dbReference>
<dbReference type="KEGG" id="fcs:TRV642_2215"/>
<dbReference type="EMBL" id="OX336425">
    <property type="protein sequence ID" value="CAI2767107.1"/>
    <property type="molecule type" value="Genomic_DNA"/>
</dbReference>
<organism evidence="6 7">
    <name type="scientific">Flavobacterium collinsii</name>
    <dbReference type="NCBI Taxonomy" id="1114861"/>
    <lineage>
        <taxon>Bacteria</taxon>
        <taxon>Pseudomonadati</taxon>
        <taxon>Bacteroidota</taxon>
        <taxon>Flavobacteriia</taxon>
        <taxon>Flavobacteriales</taxon>
        <taxon>Flavobacteriaceae</taxon>
        <taxon>Flavobacterium</taxon>
    </lineage>
</organism>
<dbReference type="InterPro" id="IPR001242">
    <property type="entry name" value="Condensation_dom"/>
</dbReference>
<accession>A0A9W4THF0</accession>
<dbReference type="CDD" id="cd19531">
    <property type="entry name" value="LCL_NRPS-like"/>
    <property type="match status" value="5"/>
</dbReference>
<gene>
    <name evidence="6" type="ORF">TRV642_2215</name>
</gene>
<dbReference type="PROSITE" id="PS00455">
    <property type="entry name" value="AMP_BINDING"/>
    <property type="match status" value="5"/>
</dbReference>
<dbReference type="SUPFAM" id="SSF47336">
    <property type="entry name" value="ACP-like"/>
    <property type="match status" value="5"/>
</dbReference>
<protein>
    <submittedName>
        <fullName evidence="6">Non ribosomal peptide synthetase</fullName>
    </submittedName>
</protein>
<evidence type="ECO:0000256" key="1">
    <source>
        <dbReference type="ARBA" id="ARBA00001957"/>
    </source>
</evidence>
<dbReference type="Pfam" id="PF13193">
    <property type="entry name" value="AMP-binding_C"/>
    <property type="match status" value="5"/>
</dbReference>
<feature type="domain" description="Carrier" evidence="5">
    <location>
        <begin position="4191"/>
        <end position="4266"/>
    </location>
</feature>
<evidence type="ECO:0000259" key="5">
    <source>
        <dbReference type="PROSITE" id="PS50075"/>
    </source>
</evidence>
<dbReference type="PANTHER" id="PTHR45527:SF1">
    <property type="entry name" value="FATTY ACID SYNTHASE"/>
    <property type="match status" value="1"/>
</dbReference>
<keyword evidence="3" id="KW-0596">Phosphopantetheine</keyword>
<dbReference type="NCBIfam" id="NF004282">
    <property type="entry name" value="PRK05691.1"/>
    <property type="match status" value="6"/>
</dbReference>
<dbReference type="SUPFAM" id="SSF52777">
    <property type="entry name" value="CoA-dependent acyltransferases"/>
    <property type="match status" value="10"/>
</dbReference>
<dbReference type="InterPro" id="IPR010071">
    <property type="entry name" value="AA_adenyl_dom"/>
</dbReference>
<sequence length="5337" mass="599125">MEFLSFFQRINREGIKLVLNNESLSIKSNGEIDSELLLEIRNNKEQIIEYLKKYQSENVAPDLLEKYQSKNIKKKLLEKITPYIDNRPTRVPLSFSQERLWFLDQLQGSKEYHIPIVLRLEGELDGSILEQTLESIVSRHEILRTILLSEDGVGYQEVISAKDWILDQVEIIDASLFENILQNYLIIPFDLSKDYKLRACLYDLGDQKYILACVLHHIASDGWSGGILVNEFMELYSALQSGRNAVLPELILQYSDYAIWQRKYLEGVVLESQLSYWEEKLKGVDTLLLPTDYPRNSVQSTAGSVISFVLDKELSKSLNILCQREGVTLFMVMLSAFKVLLSRYSGQDDICVGTPIANRTQSELEGMIGFFVNTLALRSDLSGNPDFRELLKRVKETTLSSYDHQLVPFEKVVDRVVTTRDMSITPLFQVFFALQSNSGISGAREGLDGITISEYEFDMVTSQFDLMLNISEESGGISLNMMYCTTLFKKSSIERIIQHYKELLLSIVNDINQPIGSLSMLTIGEKHQLLNVFNDTIIDYPLDKTVVDLFREQVSRTPNAIAVVFEGEQLTYSELDQKSTNLAFYLKHNYHLKTNDIVGLMIDRGIWSIISILGILKSGACYLPIDKDYPDARKSFLIRDSNMKLLIIGSDSLFEVMDYDISIFSIDIEFDTLSKEFITPDFADIILSVSDLAYVIYTSGSTGNPKGVMVSHSNLVNYLYHSIDCYGVNGGSYNFPLFSSLSFDLTQTSIYLTLLTGGELHIYSSNNISGVFKDIVLNDSINSIKLTPAHLSFFEGLQIVNLKRFIIGGEQLILSDLKNLGELDLSVRLFNEYGPTEATIGCSVLEVTNYRSMGSINIGKPIANTQIYIMDETQNIIPIGVVGELCIGGVQVAQGYLNQEELTREKFISSPFVEGDRIYKTGDLARWLPDGNLEFIGRKDNQVKIRGYRIELGEIENVLSFIPEISQCCVLAREDEGGIKRLVAYVVSQGKLDKIYLQQQLKLSLPEYMIPMIWVELEEMPLTSNGKLDRKALPDPDSSDLSTKEYVAPRTETEQQLAQIWENLLGVEKVGVHDNFFELGGHSLLATRLVSMIRKELSIEIEIADVFEYTTISTLGVHVSIQSEGVLLPAVVLEDRSGRIPLSFSQERLWFLDQLEGSVAYHIPIVLRLEGALDTSILEQTLQSIVSRHEVLRTILLSEDGIGYQEVISEKEWILDQVVIDDRSLFENILQDYLMAPFDLSADYKLRACLYDLGDQKYILACVLHHIASDGWSEGILVNEFMELYSALQSGRAAVLPELSLQYSDYAIWQRKYLEGAVLDSQLSYWEEKLEGVGTLSLPTDYARPSIQSTAGSNVSLTLDKNLSDSLNALCQAEGVTLFMLMLSAFKVLLSRYSGQDDICVGTPIANRTQSELEGMIGFFVNTLALRSDLSGNPDFRELLKRVKETTLGSYDHQLAPFEKVVDRVVTTRDMSMSPLFQVMFVLQNTSEGSEGLVLQDVEISNYEFDIVNSKFDLTLNISETNSGIGLDIVYCADLFDKSTIDRMLLHYKELLISILGDITQPVGTLSMLSAEEEEQLLNIFNDTELIYPEDKTIVDLFEEQVKKTPDAIALVFEDQVMTYKELDDRSNQLVHYFESVDMVEDSRIGILFNRSFDMIISILGVLKSGCTYVPLDPSLPSKRLSYILEDSGVNFLLYKEESLLSNLSVSEFIFFLDIAESLALETSKLSYRIKPVSVAYIMYTSGTTGNPKGVMITHNNIVSLCKSCDYISLNSDTVWLSTGSISFDATTLEFFGTLLNGGQLILADTSSLLNIVSLRDLIIKHRVTTMWMTASWFHQIVEDDICVFENLTDLLVGGDVVLFAYTNKLKEHYPELHIVNGYGPTENTTFSTTYSIDEVTYKNLPIGKPIKNSQAYILDSKLELLPIGVVGELCVGGSGLGRGYLNQEELTREKFIENPFKEGDIIYKTGDLARWLADGTIEFIGRKDDQVKIRGYRIELGEIENALSSVSGIIHCCVLAKEDTVNSKRLIGYVVVEGKLDRAALQEQLKLSLPEYMVPMIWVELEEMPLTSNGKLDKKALPDPDGLELYVKEYVAPVTDTEHQLAQIWENLLGVEKVGVHDNFFELGGHSLLATRLVSMIRKELSIEVSIREIFQYNTISALATHVSVQSERVLLPAVVIEDRSGRIPLSFSQERLWFLDQLEGSVAYHIPIALRLEGALDTSILEQTLQSIVSRHEVLRTILLSEDGIGYQEVISEKEWILDQVEIRDVSLFENILQDYLRIPFDLSADYKLRACLYDLGDQKYILACVLHHIASDGWSGGILVNEFMELYSALQSGRAAVLPELSLQYSDYAIWQRKYLEGAVLDSQLSYWEEKLEGVGTLSLPTDYARPSIQSTAGSNVSLTLDKNLSDSLNALCQAEGVTLFMLMLSAFKVLLSRYSGQDDICVGTPIANRTQSELEGMIGFFVNTLALRSDLSGNPDFRELLKRVKETTLGSYDHQLAPFEKVVDRVVTTRDMSMSPLFQVMFVLQNTSESSVETEKKIKDITLSGYEFEAFNSKFDLILNVSEGNNGITLNIGYCTVLFDKTTIDRMMLHYKELLVSIVSDITRPISILPMLTVNEEYQLLDVFNDTTVAYPKNKTLIDLFEEQVKKTPDAIAVVYGGEALSYKELNEKSNQLGHYLIEQGVEPDTLVGICLDRSLEMLIGILGILKSGGAYVPVDPDYPSDRIAYMFDDTELRLVLTSRETYKILKEFTAINFVLLDKHWDIISGYSRQDLSRALSSDHLAYVIYTSGSTGRPKGVMIEHKNIVNFIVSQAKTFNVDSSDVILQFSNFAFDASVEQIFIALCSGSKLVLISKEKILDTDNFLNFLDDQKITHFHTTPSMLNTLVPRVDLKFLKRVIVGGEICNKDLILSWNKDYEFYNKYGPTEATITSTISFYDKCVCNFEVSIGTPVNNTRIYILDSQMSLLPIGVVGELCVSGAGVARGYLNQEELTREKFIENPFKEGDRIYKTGDLARWLADGTVEFIGRKDNQVKIRGYRIELGEIENVLSSVHGISQCCVLAKEDSNDNKRLVGYVVVEGKLDRAALQEQLKLSLPEYMVPMIWVELAELPLTSNGKLDRKALPDPDSSDLSTKEYVAPRTETENQLVQIWENLLGIEKVGVHDNFFELGGHSLLATRLVSMIRKELSIEISIREVFEYTTIATLSLHVSSQSAGILLPAVIVENRPQQIPLSFSQERLWFLDQLQGSSSEYHIPTVLHLEGALDASILEQTLQSIVSRHEVLRTILLSEDGIGYQEIISPKDWILDQVDITDTSSFESLLQNYLMTPFDLSKDYKLRACLYDLGNQEYILACVFHHIASDGWSSSILVNEFMELYSALQSGRAAVLPELSLQYSDYAIWQRKYLEGAVLDSQLSYWEEKLEGVGTLSLPTDYARPSIQSTAGSNVSLTLDKNLSDSLNALCQAEGVTLFMLMLSAFKVLLSRYSGQDDICVGTPIANRTQSELEGMIGFFVNTLALRSDLSGNPDFRELLKRVKETTLGSYDHQLAPFEKVVDRVVTTRDMSMSPLFQVMFILQNTPEMSAGGKFELQDITISGYEVKTSNSKYDLTLHVFENNNGITLNMGYYTALYDKVTIDHMLLHYKELLVSIVNNVTRPISLLPMLRVNEEHQLLHLFNDTIFAYSKDKTLVDLFEDQVKRTPDATAIVFEDQVITYKELDERSNQLAHYFESVGMVEDSRIGILFNRSFDMIISILGVLKSGCTYVPLDPSLPSKRLSYILEDSNINFILYEEESLLSSLSVSEFIFFLDINESLNYESSKVEKERGYDSVAYIMYTSGTTGVPKGISINDENIITLINDPLSKISVNNLDRVLQWSNYAFDGSTYEIFGSLLNGACLYLIDKSTASDAGVLSQVISKNELSVVFITTALFNSLAEYDLSLLSSLRLLLFGGEKVSVSPVKKILSALGPDKILHVYGPTETTVYATCYEICEISDDAETIPIGKPLSNTSLYILDSKLELLPIGVVGELCVGGSGVGRGYLNQEELTREKFIENPFKEGDIIYKTGDLARWLADGTVEFIGRKDDQVKIRGYRIELGEIENALSSVSGIIHCCVLAKEDTVNSKRLIGYVVVEGKLDRVALQEQLKLSLPEYMVPMIWVELEEMPLTSNGKLDKKALPDPDSLDLSTKEYVAPRTETEHQLVQIWENLLGIEKVGVHDNFFELGGHSLLATRLVSMIRKELSIEVEIADVFEYTTIATLSSHVSLQSKGVLLPTIVLEDRPKRIPLSFSQERLWFLDQLQGSSSEYHIPIVLRLEGALDTSILEQTLQSIVSRHEVLRTILLSEDGIGYQEVISEKEWILDQVEISDRSLFENILQGYLRIPFDLSADYNLRACLYDLGDQKYVLACVFHHIASDGWSGGILINEFMELYSALQSGRAAVLPELSLQYSDYAIWQRKYLEGAVLDSQLSYWEEKLEGVGTLSLPTDYARPSIQSTAGSVTFVVLERELSESLNALCQAEGVTLFMLMLSAFKVLLSRYSGQDDICVGTPIANRTQSELEGMIGFFVNTLALRSDLSGNPGFRELLKRVKETTLGSYDHQLAPFEKVVDRVVTTRDMSMSPLFQVMFDFHNEVESSKVEKPKLQDLTIAGYEHSHMTSQFDLMFSISESDLDISIGIGYCTALFERSTIDRMLLHYKELLLSIVRDIRQPISDLGMLTKEEEYQLLHLFNDTRVAYPLDQTVVDLFEEQVKKTPAAIAVVYKGTELTYKELDEKSNQLGHYLKEQGVERDTLVGICLDRSVDMLIGILGILKSGGAYVPIKPDYPASRICYIAQDTGCSLMLTDRVNSGALGDMLSDIMMIVLDGTSAVYSNCSSESLGLTYLPDSLSYVIYTSGSTGSPKGAMIEHSGLLNHLLVMIDDLDMDSTSVVGFTAPFTFDISVWQLLSGLLCGGRIAIYSESMILNTDDFQNALCSYGVTHLQLVPSYILSLLETGSRKGLEDLRYFLVTGETATISLLESWFSMFPSVAVVNAYGPAEASDDVSLHVMHEVPLGGVVPIGKPVSNMKLYVVDSFDNLCSLGVTGELWVSGVGVGRGYLNQEELTREKFISSPFTEGDRIYKTGDLARWLPDGNLEFIGRKDNQVKIRGYRIELGEIENVLSSVRGISQCCVLAKEDSNDTKRLVGYVVVEGKLDRAALQEQLKLSLPEYMVPMIWVELAELPLTSNGKVDRKALPDPDSSDLSTKEYVAPRTETEHQLAQIWENLLGVEKVGVHDNFFELGGHSLLATRLVSMIRKGLSIEISIREVFEYTTIEQQASLVDFFELDFDEDEEEYNESIKL</sequence>
<dbReference type="FunFam" id="3.40.50.12780:FF:000012">
    <property type="entry name" value="Non-ribosomal peptide synthetase"/>
    <property type="match status" value="3"/>
</dbReference>
<feature type="domain" description="Carrier" evidence="5">
    <location>
        <begin position="2093"/>
        <end position="2168"/>
    </location>
</feature>
<evidence type="ECO:0000256" key="2">
    <source>
        <dbReference type="ARBA" id="ARBA00006432"/>
    </source>
</evidence>
<dbReference type="GO" id="GO:0044550">
    <property type="term" value="P:secondary metabolite biosynthetic process"/>
    <property type="evidence" value="ECO:0007669"/>
    <property type="project" value="UniProtKB-ARBA"/>
</dbReference>
<dbReference type="FunFam" id="3.40.50.980:FF:000001">
    <property type="entry name" value="Non-ribosomal peptide synthetase"/>
    <property type="match status" value="4"/>
</dbReference>
<dbReference type="NCBIfam" id="NF003417">
    <property type="entry name" value="PRK04813.1"/>
    <property type="match status" value="5"/>
</dbReference>
<dbReference type="InterPro" id="IPR036736">
    <property type="entry name" value="ACP-like_sf"/>
</dbReference>
<dbReference type="GO" id="GO:0005829">
    <property type="term" value="C:cytosol"/>
    <property type="evidence" value="ECO:0007669"/>
    <property type="project" value="TreeGrafter"/>
</dbReference>
<dbReference type="InterPro" id="IPR045851">
    <property type="entry name" value="AMP-bd_C_sf"/>
</dbReference>
<proteinExistence type="inferred from homology"/>
<evidence type="ECO:0000256" key="4">
    <source>
        <dbReference type="ARBA" id="ARBA00022553"/>
    </source>
</evidence>
<dbReference type="Pfam" id="PF00550">
    <property type="entry name" value="PP-binding"/>
    <property type="match status" value="5"/>
</dbReference>
<dbReference type="FunFam" id="1.10.1200.10:FF:000005">
    <property type="entry name" value="Nonribosomal peptide synthetase 1"/>
    <property type="match status" value="5"/>
</dbReference>
<dbReference type="FunFam" id="3.30.300.30:FF:000010">
    <property type="entry name" value="Enterobactin synthetase component F"/>
    <property type="match status" value="5"/>
</dbReference>
<dbReference type="FunFam" id="2.30.38.10:FF:000001">
    <property type="entry name" value="Non-ribosomal peptide synthetase PvdI"/>
    <property type="match status" value="4"/>
</dbReference>
<dbReference type="GO" id="GO:0043041">
    <property type="term" value="P:amino acid activation for nonribosomal peptide biosynthetic process"/>
    <property type="evidence" value="ECO:0007669"/>
    <property type="project" value="TreeGrafter"/>
</dbReference>
<reference evidence="6" key="1">
    <citation type="submission" date="2022-09" db="EMBL/GenBank/DDBJ databases">
        <authorList>
            <person name="Duchaud E."/>
        </authorList>
    </citation>
    <scope>NUCLEOTIDE SEQUENCE</scope>
    <source>
        <strain evidence="6">TRV642</strain>
    </source>
</reference>